<evidence type="ECO:0000256" key="2">
    <source>
        <dbReference type="ARBA" id="ARBA00009533"/>
    </source>
</evidence>
<dbReference type="Gene3D" id="3.90.1150.10">
    <property type="entry name" value="Aspartate Aminotransferase, domain 1"/>
    <property type="match status" value="1"/>
</dbReference>
<reference evidence="7 8" key="1">
    <citation type="journal article" date="2024" name="Nat. Commun.">
        <title>Phylogenomics reveals the evolutionary origins of lichenization in chlorophyte algae.</title>
        <authorList>
            <person name="Puginier C."/>
            <person name="Libourel C."/>
            <person name="Otte J."/>
            <person name="Skaloud P."/>
            <person name="Haon M."/>
            <person name="Grisel S."/>
            <person name="Petersen M."/>
            <person name="Berrin J.G."/>
            <person name="Delaux P.M."/>
            <person name="Dal Grande F."/>
            <person name="Keller J."/>
        </authorList>
    </citation>
    <scope>NUCLEOTIDE SEQUENCE [LARGE SCALE GENOMIC DNA]</scope>
    <source>
        <strain evidence="7 8">SAG 216-7</strain>
    </source>
</reference>
<dbReference type="PANTHER" id="PTHR11999:SF70">
    <property type="entry name" value="MIP05841P"/>
    <property type="match status" value="1"/>
</dbReference>
<dbReference type="InterPro" id="IPR015422">
    <property type="entry name" value="PyrdxlP-dep_Trfase_small"/>
</dbReference>
<accession>A0ABR2YU11</accession>
<dbReference type="Gene3D" id="3.40.640.10">
    <property type="entry name" value="Type I PLP-dependent aspartate aminotransferase-like (Major domain)"/>
    <property type="match status" value="1"/>
</dbReference>
<comment type="similarity">
    <text evidence="2 6">Belongs to the group II decarboxylase family.</text>
</comment>
<keyword evidence="3" id="KW-0210">Decarboxylase</keyword>
<evidence type="ECO:0000256" key="3">
    <source>
        <dbReference type="ARBA" id="ARBA00022793"/>
    </source>
</evidence>
<dbReference type="Pfam" id="PF00282">
    <property type="entry name" value="Pyridoxal_deC"/>
    <property type="match status" value="1"/>
</dbReference>
<evidence type="ECO:0000256" key="5">
    <source>
        <dbReference type="ARBA" id="ARBA00023239"/>
    </source>
</evidence>
<evidence type="ECO:0000313" key="8">
    <source>
        <dbReference type="Proteomes" id="UP001491310"/>
    </source>
</evidence>
<dbReference type="InterPro" id="IPR002129">
    <property type="entry name" value="PyrdxlP-dep_de-COase"/>
</dbReference>
<dbReference type="SUPFAM" id="SSF53383">
    <property type="entry name" value="PLP-dependent transferases"/>
    <property type="match status" value="1"/>
</dbReference>
<proteinExistence type="inferred from homology"/>
<dbReference type="InterPro" id="IPR015424">
    <property type="entry name" value="PyrdxlP-dep_Trfase"/>
</dbReference>
<evidence type="ECO:0000313" key="7">
    <source>
        <dbReference type="EMBL" id="KAK9915210.1"/>
    </source>
</evidence>
<evidence type="ECO:0008006" key="9">
    <source>
        <dbReference type="Google" id="ProtNLM"/>
    </source>
</evidence>
<dbReference type="InterPro" id="IPR010977">
    <property type="entry name" value="Aromatic_deC"/>
</dbReference>
<sequence>MGIEEFRKNAKDMVDWICDYYASNEKLPVRSEVEPGYLRPLLPKAAPQSPENFSAIMQDFQAKIMPGITHWQSPNFFAYFPSNSSFPAMLGEMLSSALSTVGFCWIGSPATTELETIVMDWLGKLLCLPTSFLAFDEQGKRGLGGGVIQGSASESTLVALLAARARALAGRPMEDAGNLVAYSSDQSHSSIKKACMVAGTPYVRIIPASPEDDYAFDAAALEEAIREDIDAGLLPFYCVATIGTTSSCAVDPIAEIGRITQQYGLWLHVDAAYAGVSSMLPEYRHYFVGLELVDSFITNGHKWLLTNFDCSCMWVRNAEPLKAALSLTPAYLRGKGNDLDYKDWQVPLGRRFRSLKLWFVMRSYGTENIKKFLRHHIQLGQLFVSLIQTDARLEIVTPPRWGLICFRVRGAGNEATQELLERVNKSGRAFLVHTELSGRFVARMAIGGSLTQERHVRGAWQLISECTTEVLAARSKYSKGA</sequence>
<dbReference type="InterPro" id="IPR021115">
    <property type="entry name" value="Pyridoxal-P_BS"/>
</dbReference>
<gene>
    <name evidence="7" type="ORF">WJX75_006221</name>
</gene>
<protein>
    <recommendedName>
        <fullName evidence="9">Aromatic-L-amino-acid decarboxylase</fullName>
    </recommendedName>
</protein>
<comment type="cofactor">
    <cofactor evidence="1 6">
        <name>pyridoxal 5'-phosphate</name>
        <dbReference type="ChEBI" id="CHEBI:597326"/>
    </cofactor>
</comment>
<dbReference type="PROSITE" id="PS00392">
    <property type="entry name" value="DDC_GAD_HDC_YDC"/>
    <property type="match status" value="1"/>
</dbReference>
<keyword evidence="5 6" id="KW-0456">Lyase</keyword>
<name>A0ABR2YU11_9CHLO</name>
<keyword evidence="8" id="KW-1185">Reference proteome</keyword>
<dbReference type="Proteomes" id="UP001491310">
    <property type="component" value="Unassembled WGS sequence"/>
</dbReference>
<dbReference type="PANTHER" id="PTHR11999">
    <property type="entry name" value="GROUP II PYRIDOXAL-5-PHOSPHATE DECARBOXYLASE"/>
    <property type="match status" value="1"/>
</dbReference>
<keyword evidence="4 6" id="KW-0663">Pyridoxal phosphate</keyword>
<dbReference type="EMBL" id="JALJOT010000005">
    <property type="protein sequence ID" value="KAK9915210.1"/>
    <property type="molecule type" value="Genomic_DNA"/>
</dbReference>
<evidence type="ECO:0000256" key="1">
    <source>
        <dbReference type="ARBA" id="ARBA00001933"/>
    </source>
</evidence>
<comment type="caution">
    <text evidence="7">The sequence shown here is derived from an EMBL/GenBank/DDBJ whole genome shotgun (WGS) entry which is preliminary data.</text>
</comment>
<dbReference type="Gene3D" id="1.20.1340.10">
    <property type="entry name" value="dopa decarboxylase, N-terminal domain"/>
    <property type="match status" value="1"/>
</dbReference>
<dbReference type="InterPro" id="IPR015421">
    <property type="entry name" value="PyrdxlP-dep_Trfase_major"/>
</dbReference>
<evidence type="ECO:0000256" key="4">
    <source>
        <dbReference type="ARBA" id="ARBA00022898"/>
    </source>
</evidence>
<organism evidence="7 8">
    <name type="scientific">Coccomyxa subellipsoidea</name>
    <dbReference type="NCBI Taxonomy" id="248742"/>
    <lineage>
        <taxon>Eukaryota</taxon>
        <taxon>Viridiplantae</taxon>
        <taxon>Chlorophyta</taxon>
        <taxon>core chlorophytes</taxon>
        <taxon>Trebouxiophyceae</taxon>
        <taxon>Trebouxiophyceae incertae sedis</taxon>
        <taxon>Coccomyxaceae</taxon>
        <taxon>Coccomyxa</taxon>
    </lineage>
</organism>
<evidence type="ECO:0000256" key="6">
    <source>
        <dbReference type="RuleBase" id="RU000382"/>
    </source>
</evidence>
<dbReference type="PRINTS" id="PR00800">
    <property type="entry name" value="YHDCRBOXLASE"/>
</dbReference>